<name>A0ABU5VYZ7_9BACT</name>
<keyword evidence="2" id="KW-1185">Reference proteome</keyword>
<dbReference type="EMBL" id="JAYGJQ010000003">
    <property type="protein sequence ID" value="MEA9358282.1"/>
    <property type="molecule type" value="Genomic_DNA"/>
</dbReference>
<evidence type="ECO:0008006" key="3">
    <source>
        <dbReference type="Google" id="ProtNLM"/>
    </source>
</evidence>
<dbReference type="InterPro" id="IPR009057">
    <property type="entry name" value="Homeodomain-like_sf"/>
</dbReference>
<protein>
    <recommendedName>
        <fullName evidence="3">HTH tetR-type domain-containing protein</fullName>
    </recommendedName>
</protein>
<dbReference type="SUPFAM" id="SSF46689">
    <property type="entry name" value="Homeodomain-like"/>
    <property type="match status" value="1"/>
</dbReference>
<dbReference type="RefSeq" id="WP_323578614.1">
    <property type="nucleotide sequence ID" value="NZ_JAYGJQ010000003.1"/>
</dbReference>
<evidence type="ECO:0000313" key="1">
    <source>
        <dbReference type="EMBL" id="MEA9358282.1"/>
    </source>
</evidence>
<organism evidence="1 2">
    <name type="scientific">Bacteriovorax antarcticus</name>
    <dbReference type="NCBI Taxonomy" id="3088717"/>
    <lineage>
        <taxon>Bacteria</taxon>
        <taxon>Pseudomonadati</taxon>
        <taxon>Bdellovibrionota</taxon>
        <taxon>Bacteriovoracia</taxon>
        <taxon>Bacteriovoracales</taxon>
        <taxon>Bacteriovoracaceae</taxon>
        <taxon>Bacteriovorax</taxon>
    </lineage>
</organism>
<reference evidence="1 2" key="1">
    <citation type="submission" date="2023-11" db="EMBL/GenBank/DDBJ databases">
        <title>A Novel Polar Bacteriovorax (B. antarcticus) Isolated from the Biocrust in Antarctica.</title>
        <authorList>
            <person name="Mun W."/>
            <person name="Choi S.Y."/>
            <person name="Mitchell R.J."/>
        </authorList>
    </citation>
    <scope>NUCLEOTIDE SEQUENCE [LARGE SCALE GENOMIC DNA]</scope>
    <source>
        <strain evidence="1 2">PP10</strain>
    </source>
</reference>
<evidence type="ECO:0000313" key="2">
    <source>
        <dbReference type="Proteomes" id="UP001302274"/>
    </source>
</evidence>
<sequence length="164" mass="19614">MLELSKKEQVYFKICDSVLFYELFKGHLNWSLSDISKHSGVTRSLIYYYMGKEKEQILQEAVRFMLELFFNTNHEKSLGVEERMVMVLTQTRQMPHIFLYYSSERIKDSEYGKIIRDAEEGLFAYMEKELHVDRKTVLKLFLMELGACAFQLEPEKAYEFFKLK</sequence>
<accession>A0ABU5VYZ7</accession>
<dbReference type="Gene3D" id="1.10.357.10">
    <property type="entry name" value="Tetracycline Repressor, domain 2"/>
    <property type="match status" value="1"/>
</dbReference>
<proteinExistence type="predicted"/>
<gene>
    <name evidence="1" type="ORF">SHI21_18750</name>
</gene>
<comment type="caution">
    <text evidence="1">The sequence shown here is derived from an EMBL/GenBank/DDBJ whole genome shotgun (WGS) entry which is preliminary data.</text>
</comment>
<dbReference type="Proteomes" id="UP001302274">
    <property type="component" value="Unassembled WGS sequence"/>
</dbReference>